<evidence type="ECO:0000313" key="3">
    <source>
        <dbReference type="Proteomes" id="UP001501523"/>
    </source>
</evidence>
<evidence type="ECO:0000313" key="2">
    <source>
        <dbReference type="EMBL" id="GAA0723466.1"/>
    </source>
</evidence>
<keyword evidence="1" id="KW-0732">Signal</keyword>
<dbReference type="EMBL" id="BAAAEU010000025">
    <property type="protein sequence ID" value="GAA0723466.1"/>
    <property type="molecule type" value="Genomic_DNA"/>
</dbReference>
<name>A0ABN1IXL3_9GAMM</name>
<protein>
    <submittedName>
        <fullName evidence="2">Uncharacterized protein</fullName>
    </submittedName>
</protein>
<sequence>MKRTALLLVALVGVSPLIAPAQEAKPYKDGPVSDVTFIRTKPGKFDDYLKWLAGPWKNLMEAQKKAGLVIGYAILETEPRTPHDANLILRITFANMAALDKTDEADAVAAKVLGSNQQQNQGTIDRESLREILGSQLTRELILK</sequence>
<comment type="caution">
    <text evidence="2">The sequence shown here is derived from an EMBL/GenBank/DDBJ whole genome shotgun (WGS) entry which is preliminary data.</text>
</comment>
<organism evidence="2 3">
    <name type="scientific">Dokdonella soli</name>
    <dbReference type="NCBI Taxonomy" id="529810"/>
    <lineage>
        <taxon>Bacteria</taxon>
        <taxon>Pseudomonadati</taxon>
        <taxon>Pseudomonadota</taxon>
        <taxon>Gammaproteobacteria</taxon>
        <taxon>Lysobacterales</taxon>
        <taxon>Rhodanobacteraceae</taxon>
        <taxon>Dokdonella</taxon>
    </lineage>
</organism>
<reference evidence="2 3" key="1">
    <citation type="journal article" date="2019" name="Int. J. Syst. Evol. Microbiol.">
        <title>The Global Catalogue of Microorganisms (GCM) 10K type strain sequencing project: providing services to taxonomists for standard genome sequencing and annotation.</title>
        <authorList>
            <consortium name="The Broad Institute Genomics Platform"/>
            <consortium name="The Broad Institute Genome Sequencing Center for Infectious Disease"/>
            <person name="Wu L."/>
            <person name="Ma J."/>
        </authorList>
    </citation>
    <scope>NUCLEOTIDE SEQUENCE [LARGE SCALE GENOMIC DNA]</scope>
    <source>
        <strain evidence="2 3">JCM 15421</strain>
    </source>
</reference>
<dbReference type="Proteomes" id="UP001501523">
    <property type="component" value="Unassembled WGS sequence"/>
</dbReference>
<evidence type="ECO:0000256" key="1">
    <source>
        <dbReference type="SAM" id="SignalP"/>
    </source>
</evidence>
<proteinExistence type="predicted"/>
<keyword evidence="3" id="KW-1185">Reference proteome</keyword>
<accession>A0ABN1IXL3</accession>
<gene>
    <name evidence="2" type="ORF">GCM10009105_35500</name>
</gene>
<feature type="signal peptide" evidence="1">
    <location>
        <begin position="1"/>
        <end position="21"/>
    </location>
</feature>
<feature type="chain" id="PRO_5045782991" evidence="1">
    <location>
        <begin position="22"/>
        <end position="144"/>
    </location>
</feature>
<dbReference type="RefSeq" id="WP_343793673.1">
    <property type="nucleotide sequence ID" value="NZ_BAAAEU010000025.1"/>
</dbReference>